<dbReference type="PANTHER" id="PTHR13005">
    <property type="entry name" value="CYSTEINE-RICH HYDROPHOBIC DOMAIN PROTEIN BRAIN X-LINKED PROTEIN"/>
    <property type="match status" value="1"/>
</dbReference>
<sequence length="175" mass="20354">MSDMLNNPQMQNYHPILQRPLYNTNGDTPSTFYILRKEPVIIRGDGNITVFGLNNHFPLDMPCKLISLVAPDEYKYTIYIVNRILQKRLSYNIKLLFCACLCFCCTLGMSTCPSLAFNRITKNEVMSLLNKENKRIYNYLGLHWSLEKQHFGPIPIIEYVLQIDFINKPRLSTPD</sequence>
<dbReference type="InterPro" id="IPR039735">
    <property type="entry name" value="CHIC1/2"/>
</dbReference>
<gene>
    <name evidence="2" type="ORF">NQ317_006093</name>
</gene>
<dbReference type="PANTHER" id="PTHR13005:SF4">
    <property type="entry name" value="CYSTEINE-RICH HYDROPHOBIC PROTEIN"/>
    <property type="match status" value="1"/>
</dbReference>
<protein>
    <recommendedName>
        <fullName evidence="4">Golgin subfamily A member 7/ERF4 domain-containing protein</fullName>
    </recommendedName>
</protein>
<evidence type="ECO:0000313" key="3">
    <source>
        <dbReference type="Proteomes" id="UP001162164"/>
    </source>
</evidence>
<keyword evidence="3" id="KW-1185">Reference proteome</keyword>
<feature type="transmembrane region" description="Helical" evidence="1">
    <location>
        <begin position="95"/>
        <end position="117"/>
    </location>
</feature>
<evidence type="ECO:0000313" key="2">
    <source>
        <dbReference type="EMBL" id="KAJ8983761.1"/>
    </source>
</evidence>
<keyword evidence="1" id="KW-0472">Membrane</keyword>
<reference evidence="2" key="1">
    <citation type="journal article" date="2023" name="Insect Mol. Biol.">
        <title>Genome sequencing provides insights into the evolution of gene families encoding plant cell wall-degrading enzymes in longhorned beetles.</title>
        <authorList>
            <person name="Shin N.R."/>
            <person name="Okamura Y."/>
            <person name="Kirsch R."/>
            <person name="Pauchet Y."/>
        </authorList>
    </citation>
    <scope>NUCLEOTIDE SEQUENCE</scope>
    <source>
        <strain evidence="2">MMC_N1</strain>
    </source>
</reference>
<keyword evidence="1" id="KW-0812">Transmembrane</keyword>
<name>A0ABQ9JZI1_9CUCU</name>
<dbReference type="EMBL" id="JAPWTJ010000062">
    <property type="protein sequence ID" value="KAJ8983761.1"/>
    <property type="molecule type" value="Genomic_DNA"/>
</dbReference>
<keyword evidence="1" id="KW-1133">Transmembrane helix</keyword>
<comment type="caution">
    <text evidence="2">The sequence shown here is derived from an EMBL/GenBank/DDBJ whole genome shotgun (WGS) entry which is preliminary data.</text>
</comment>
<accession>A0ABQ9JZI1</accession>
<proteinExistence type="predicted"/>
<evidence type="ECO:0000256" key="1">
    <source>
        <dbReference type="SAM" id="Phobius"/>
    </source>
</evidence>
<dbReference type="Proteomes" id="UP001162164">
    <property type="component" value="Unassembled WGS sequence"/>
</dbReference>
<organism evidence="2 3">
    <name type="scientific">Molorchus minor</name>
    <dbReference type="NCBI Taxonomy" id="1323400"/>
    <lineage>
        <taxon>Eukaryota</taxon>
        <taxon>Metazoa</taxon>
        <taxon>Ecdysozoa</taxon>
        <taxon>Arthropoda</taxon>
        <taxon>Hexapoda</taxon>
        <taxon>Insecta</taxon>
        <taxon>Pterygota</taxon>
        <taxon>Neoptera</taxon>
        <taxon>Endopterygota</taxon>
        <taxon>Coleoptera</taxon>
        <taxon>Polyphaga</taxon>
        <taxon>Cucujiformia</taxon>
        <taxon>Chrysomeloidea</taxon>
        <taxon>Cerambycidae</taxon>
        <taxon>Lamiinae</taxon>
        <taxon>Monochamini</taxon>
        <taxon>Molorchus</taxon>
    </lineage>
</organism>
<evidence type="ECO:0008006" key="4">
    <source>
        <dbReference type="Google" id="ProtNLM"/>
    </source>
</evidence>